<dbReference type="SUPFAM" id="SSF53474">
    <property type="entry name" value="alpha/beta-Hydrolases"/>
    <property type="match status" value="1"/>
</dbReference>
<keyword evidence="5" id="KW-1185">Reference proteome</keyword>
<feature type="signal peptide" evidence="2">
    <location>
        <begin position="1"/>
        <end position="23"/>
    </location>
</feature>
<evidence type="ECO:0000313" key="4">
    <source>
        <dbReference type="EMBL" id="QGZ95002.1"/>
    </source>
</evidence>
<dbReference type="GO" id="GO:0004252">
    <property type="term" value="F:serine-type endopeptidase activity"/>
    <property type="evidence" value="ECO:0007669"/>
    <property type="project" value="TreeGrafter"/>
</dbReference>
<dbReference type="EMBL" id="CP047045">
    <property type="protein sequence ID" value="QGZ95002.1"/>
    <property type="molecule type" value="Genomic_DNA"/>
</dbReference>
<dbReference type="KEGG" id="tsv:DSM104635_01842"/>
<protein>
    <submittedName>
        <fullName evidence="4">Prolyl tripeptidyl peptidase</fullName>
        <ecNumber evidence="4">3.4.14.12</ecNumber>
    </submittedName>
</protein>
<dbReference type="Pfam" id="PF00326">
    <property type="entry name" value="Peptidase_S9"/>
    <property type="match status" value="1"/>
</dbReference>
<proteinExistence type="predicted"/>
<dbReference type="RefSeq" id="WP_228445993.1">
    <property type="nucleotide sequence ID" value="NZ_CP047045.1"/>
</dbReference>
<feature type="domain" description="Peptidase S9 prolyl oligopeptidase catalytic" evidence="3">
    <location>
        <begin position="431"/>
        <end position="642"/>
    </location>
</feature>
<dbReference type="PANTHER" id="PTHR42776">
    <property type="entry name" value="SERINE PEPTIDASE S9 FAMILY MEMBER"/>
    <property type="match status" value="1"/>
</dbReference>
<keyword evidence="2" id="KW-0732">Signal</keyword>
<dbReference type="Gene3D" id="2.120.10.30">
    <property type="entry name" value="TolB, C-terminal domain"/>
    <property type="match status" value="1"/>
</dbReference>
<dbReference type="GO" id="GO:0006508">
    <property type="term" value="P:proteolysis"/>
    <property type="evidence" value="ECO:0007669"/>
    <property type="project" value="InterPro"/>
</dbReference>
<keyword evidence="1 4" id="KW-0378">Hydrolase</keyword>
<dbReference type="InterPro" id="IPR011042">
    <property type="entry name" value="6-blade_b-propeller_TolB-like"/>
</dbReference>
<dbReference type="EC" id="3.4.14.12" evidence="4"/>
<evidence type="ECO:0000256" key="1">
    <source>
        <dbReference type="ARBA" id="ARBA00022801"/>
    </source>
</evidence>
<evidence type="ECO:0000259" key="3">
    <source>
        <dbReference type="Pfam" id="PF00326"/>
    </source>
</evidence>
<dbReference type="InterPro" id="IPR001375">
    <property type="entry name" value="Peptidase_S9_cat"/>
</dbReference>
<reference evidence="5" key="1">
    <citation type="submission" date="2019-12" db="EMBL/GenBank/DDBJ databases">
        <title>Complete genome of Terracaulis silvestris 0127_4.</title>
        <authorList>
            <person name="Vieira S."/>
            <person name="Riedel T."/>
            <person name="Sproer C."/>
            <person name="Pascual J."/>
            <person name="Boedeker C."/>
            <person name="Overmann J."/>
        </authorList>
    </citation>
    <scope>NUCLEOTIDE SEQUENCE [LARGE SCALE GENOMIC DNA]</scope>
    <source>
        <strain evidence="5">0127_4</strain>
    </source>
</reference>
<accession>A0A6I6MTG7</accession>
<dbReference type="SUPFAM" id="SSF82171">
    <property type="entry name" value="DPP6 N-terminal domain-like"/>
    <property type="match status" value="1"/>
</dbReference>
<organism evidence="4 5">
    <name type="scientific">Terricaulis silvestris</name>
    <dbReference type="NCBI Taxonomy" id="2686094"/>
    <lineage>
        <taxon>Bacteria</taxon>
        <taxon>Pseudomonadati</taxon>
        <taxon>Pseudomonadota</taxon>
        <taxon>Alphaproteobacteria</taxon>
        <taxon>Caulobacterales</taxon>
        <taxon>Caulobacteraceae</taxon>
        <taxon>Terricaulis</taxon>
    </lineage>
</organism>
<gene>
    <name evidence="4" type="primary">ptpA_1</name>
    <name evidence="4" type="ORF">DSM104635_01842</name>
</gene>
<evidence type="ECO:0000256" key="2">
    <source>
        <dbReference type="SAM" id="SignalP"/>
    </source>
</evidence>
<dbReference type="InterPro" id="IPR029058">
    <property type="entry name" value="AB_hydrolase_fold"/>
</dbReference>
<dbReference type="AlphaFoldDB" id="A0A6I6MTG7"/>
<dbReference type="PANTHER" id="PTHR42776:SF27">
    <property type="entry name" value="DIPEPTIDYL PEPTIDASE FAMILY MEMBER 6"/>
    <property type="match status" value="1"/>
</dbReference>
<feature type="chain" id="PRO_5026251191" evidence="2">
    <location>
        <begin position="24"/>
        <end position="646"/>
    </location>
</feature>
<evidence type="ECO:0000313" key="5">
    <source>
        <dbReference type="Proteomes" id="UP000431269"/>
    </source>
</evidence>
<name>A0A6I6MTG7_9CAUL</name>
<dbReference type="Proteomes" id="UP000431269">
    <property type="component" value="Chromosome"/>
</dbReference>
<dbReference type="Gene3D" id="3.40.50.1820">
    <property type="entry name" value="alpha/beta hydrolase"/>
    <property type="match status" value="1"/>
</dbReference>
<sequence length="646" mass="71029">MRNRVLAALAGIMALGVCITASAAPIEAYSRLPAMSNVRLSDNGQNVAYVTSRDGQLRVMVQQLSDGAALAVLDLGDAKIRDVEWGSPNHVVIIVSSTTAIPYVTFVGELYQAVSLDIRTGQAVQLMQRAGGSTTYATVLAGWPSYGTHDGDPVMYVEAIHDEPQTRGDWRLDLIRVDLDDGETHQHQMGSKSAHNFLVQPDGTLLARQNFDYDTREWSLEARVGGSMRVVHRVRDTLESPYLGGLTADGQSLIVDLWDSTNQVYRPTPLSMQTGQFGEPILPPNDVAVLYNESQRMVGYAENGVYTRYNFTDSNRAAAWERIRAVFPNRQISIESNTPDFSRVIVYVEGTGYPGNYIMYDAASSRMTQIGRTRPDLTPADIAEVRSITYRAADGLEIQAYLTLPPGRDPTNLPLVVMPHGGPQSRDIAGFDWIAQSLASRGYAVLQPNFRGSEGFGNAFVEAAYGEWGRKMQTDLSDGVTYLAGRGMIDASRVCIMGASYGGYAALAGVTLQSGVYRCSVAIAPVADVRDFMDWIVRRNSSESDRYLYWQRYIGFSNLNDPLLNEISPVRHAGNASAPVLLIHGRDDTVVPFSHSAGMERALRSAGKPVELVTLREEDHWLSREATRMQTMSAALAFLERHNPPN</sequence>